<dbReference type="PANTHER" id="PTHR32552">
    <property type="entry name" value="FERRICHROME IRON RECEPTOR-RELATED"/>
    <property type="match status" value="1"/>
</dbReference>
<comment type="subcellular location">
    <subcellularLocation>
        <location evidence="1 12">Cell outer membrane</location>
        <topology evidence="1 12">Multi-pass membrane protein</topology>
    </subcellularLocation>
</comment>
<dbReference type="CDD" id="cd01347">
    <property type="entry name" value="ligand_gated_channel"/>
    <property type="match status" value="1"/>
</dbReference>
<keyword evidence="4" id="KW-0410">Iron transport</keyword>
<keyword evidence="9 14" id="KW-0798">TonB box</keyword>
<feature type="domain" description="Secretin/TonB short N-terminal" evidence="15">
    <location>
        <begin position="44"/>
        <end position="95"/>
    </location>
</feature>
<dbReference type="SMART" id="SM00965">
    <property type="entry name" value="STN"/>
    <property type="match status" value="1"/>
</dbReference>
<dbReference type="GO" id="GO:0006826">
    <property type="term" value="P:iron ion transport"/>
    <property type="evidence" value="ECO:0007669"/>
    <property type="project" value="UniProtKB-KW"/>
</dbReference>
<evidence type="ECO:0000313" key="16">
    <source>
        <dbReference type="EMBL" id="VFJ73478.1"/>
    </source>
</evidence>
<dbReference type="PROSITE" id="PS01156">
    <property type="entry name" value="TONB_DEPENDENT_REC_2"/>
    <property type="match status" value="1"/>
</dbReference>
<evidence type="ECO:0000256" key="9">
    <source>
        <dbReference type="ARBA" id="ARBA00023077"/>
    </source>
</evidence>
<evidence type="ECO:0000256" key="13">
    <source>
        <dbReference type="PROSITE-ProRule" id="PRU10144"/>
    </source>
</evidence>
<evidence type="ECO:0000256" key="5">
    <source>
        <dbReference type="ARBA" id="ARBA00022692"/>
    </source>
</evidence>
<dbReference type="InterPro" id="IPR039426">
    <property type="entry name" value="TonB-dep_rcpt-like"/>
</dbReference>
<comment type="similarity">
    <text evidence="12 14">Belongs to the TonB-dependent receptor family.</text>
</comment>
<dbReference type="Pfam" id="PF07715">
    <property type="entry name" value="Plug"/>
    <property type="match status" value="1"/>
</dbReference>
<dbReference type="EMBL" id="CAADFE010000051">
    <property type="protein sequence ID" value="VFJ73478.1"/>
    <property type="molecule type" value="Genomic_DNA"/>
</dbReference>
<dbReference type="PANTHER" id="PTHR32552:SF81">
    <property type="entry name" value="TONB-DEPENDENT OUTER MEMBRANE RECEPTOR"/>
    <property type="match status" value="1"/>
</dbReference>
<evidence type="ECO:0000256" key="12">
    <source>
        <dbReference type="PROSITE-ProRule" id="PRU01360"/>
    </source>
</evidence>
<keyword evidence="8" id="KW-0406">Ion transport</keyword>
<keyword evidence="7" id="KW-0408">Iron</keyword>
<organism evidence="16">
    <name type="scientific">Candidatus Kentrum sp. FW</name>
    <dbReference type="NCBI Taxonomy" id="2126338"/>
    <lineage>
        <taxon>Bacteria</taxon>
        <taxon>Pseudomonadati</taxon>
        <taxon>Pseudomonadota</taxon>
        <taxon>Gammaproteobacteria</taxon>
        <taxon>Candidatus Kentrum</taxon>
    </lineage>
</organism>
<dbReference type="InterPro" id="IPR000531">
    <property type="entry name" value="Beta-barrel_TonB"/>
</dbReference>
<evidence type="ECO:0000256" key="6">
    <source>
        <dbReference type="ARBA" id="ARBA00022729"/>
    </source>
</evidence>
<evidence type="ECO:0000256" key="1">
    <source>
        <dbReference type="ARBA" id="ARBA00004571"/>
    </source>
</evidence>
<dbReference type="Gene3D" id="3.55.50.30">
    <property type="match status" value="1"/>
</dbReference>
<evidence type="ECO:0000256" key="8">
    <source>
        <dbReference type="ARBA" id="ARBA00023065"/>
    </source>
</evidence>
<dbReference type="InterPro" id="IPR036942">
    <property type="entry name" value="Beta-barrel_TonB_sf"/>
</dbReference>
<accession>A0A450TWY7</accession>
<keyword evidence="16" id="KW-0675">Receptor</keyword>
<dbReference type="Pfam" id="PF07660">
    <property type="entry name" value="STN"/>
    <property type="match status" value="1"/>
</dbReference>
<dbReference type="PROSITE" id="PS52016">
    <property type="entry name" value="TONB_DEPENDENT_REC_3"/>
    <property type="match status" value="1"/>
</dbReference>
<evidence type="ECO:0000256" key="7">
    <source>
        <dbReference type="ARBA" id="ARBA00023004"/>
    </source>
</evidence>
<evidence type="ECO:0000256" key="10">
    <source>
        <dbReference type="ARBA" id="ARBA00023136"/>
    </source>
</evidence>
<keyword evidence="10 12" id="KW-0472">Membrane</keyword>
<keyword evidence="11 12" id="KW-0998">Cell outer membrane</keyword>
<dbReference type="GO" id="GO:0009279">
    <property type="term" value="C:cell outer membrane"/>
    <property type="evidence" value="ECO:0007669"/>
    <property type="project" value="UniProtKB-SubCell"/>
</dbReference>
<evidence type="ECO:0000259" key="15">
    <source>
        <dbReference type="SMART" id="SM00965"/>
    </source>
</evidence>
<evidence type="ECO:0000256" key="3">
    <source>
        <dbReference type="ARBA" id="ARBA00022452"/>
    </source>
</evidence>
<evidence type="ECO:0000256" key="4">
    <source>
        <dbReference type="ARBA" id="ARBA00022496"/>
    </source>
</evidence>
<dbReference type="InterPro" id="IPR010917">
    <property type="entry name" value="TonB_rcpt_CS"/>
</dbReference>
<protein>
    <submittedName>
        <fullName evidence="16">Outer membrane receptor proteins, mostly Fe transport</fullName>
    </submittedName>
</protein>
<keyword evidence="5 12" id="KW-0812">Transmembrane</keyword>
<sequence>MALALGAPGMAIADNASIPAQRNWNIPTGALGPALNQLAGQSGLRLNYPPELVAGKTSPGVSGELGVEQALRALLAGSGLDAHFSDDGAVTLVRARAPRQAKQGDPIELDPIVAIGRMPASTVVFGREVDTPDNRRVQDVLKGMPNILHNSETALVPSVRGIDGSGEMTRNQSWWSGPQPRVNTLVDGVARPFKSSSISSLAGVWDVEAVEVARGPQTTTTGRGSLAGAVRVSTRDPVHEFEAAARAGWFTEHKNVEGAAMVNLPLIADQVALRLAFEGSKGDSYVHTIGSPYGDDIDELKYENYRGKLLLTPDALPDTELVLSIEETKARQAQEPFADDVHADDLVYTGKHGVYDNEQTVYSARLSQGLGEKMDLEVRVSYLDNLWLLPPNETSPNYRDYETKTTSAEALLHFEELGLIDKGVAGVAYEHQEDRLFVPPPALNWHDGRRENYAIFGEVEVGIDGGWTAIAGGRHEWHRQSRSRSDRSTAWPGSLWPFWDASGDISDNAFLPKLGIRYDGADKYVAGYTYSEGWRPAGVDFTNKKHRTIGYYDDERLKNHEIWVRGNPTGRLRLDGSVFYYEFEDMQQRGTTSEGPCLGEPDPTMPWMSPCLTGNIPEAKGYGMELDARWDIDDPWRNTWTISGGLGLLDTEITDAGSVVPHYQGQELSQSPDVTANLGLGWVSPRGFDAQISARYVGRSLETYHALFDFLSSTSGYTDSRTVIDLKAGYETKFRGTDLRIDAWVENLTDKRYAASVMALTSTSAEVPGRPRTIGVALTARF</sequence>
<evidence type="ECO:0000256" key="11">
    <source>
        <dbReference type="ARBA" id="ARBA00023237"/>
    </source>
</evidence>
<keyword evidence="2 12" id="KW-0813">Transport</keyword>
<feature type="short sequence motif" description="TonB C-terminal box" evidence="13">
    <location>
        <begin position="765"/>
        <end position="782"/>
    </location>
</feature>
<evidence type="ECO:0000256" key="14">
    <source>
        <dbReference type="RuleBase" id="RU003357"/>
    </source>
</evidence>
<keyword evidence="6" id="KW-0732">Signal</keyword>
<reference evidence="16" key="1">
    <citation type="submission" date="2019-02" db="EMBL/GenBank/DDBJ databases">
        <authorList>
            <person name="Gruber-Vodicka R. H."/>
            <person name="Seah K. B. B."/>
        </authorList>
    </citation>
    <scope>NUCLEOTIDE SEQUENCE</scope>
    <source>
        <strain evidence="16">BECK_BZ131</strain>
    </source>
</reference>
<keyword evidence="3 12" id="KW-1134">Transmembrane beta strand</keyword>
<evidence type="ECO:0000256" key="2">
    <source>
        <dbReference type="ARBA" id="ARBA00022448"/>
    </source>
</evidence>
<dbReference type="Pfam" id="PF00593">
    <property type="entry name" value="TonB_dep_Rec_b-barrel"/>
    <property type="match status" value="1"/>
</dbReference>
<gene>
    <name evidence="16" type="ORF">BECKFW1821C_GA0114237_105111</name>
</gene>
<proteinExistence type="inferred from homology"/>
<dbReference type="AlphaFoldDB" id="A0A450TWY7"/>
<dbReference type="SUPFAM" id="SSF56935">
    <property type="entry name" value="Porins"/>
    <property type="match status" value="1"/>
</dbReference>
<dbReference type="Gene3D" id="2.40.170.20">
    <property type="entry name" value="TonB-dependent receptor, beta-barrel domain"/>
    <property type="match status" value="1"/>
</dbReference>
<dbReference type="InterPro" id="IPR011662">
    <property type="entry name" value="Secretin/TonB_short_N"/>
</dbReference>
<dbReference type="InterPro" id="IPR012910">
    <property type="entry name" value="Plug_dom"/>
</dbReference>
<name>A0A450TWY7_9GAMM</name>